<feature type="domain" description="4'-phosphopantetheinyl transferase N-terminal" evidence="4">
    <location>
        <begin position="45"/>
        <end position="127"/>
    </location>
</feature>
<evidence type="ECO:0000256" key="1">
    <source>
        <dbReference type="ARBA" id="ARBA00010990"/>
    </source>
</evidence>
<dbReference type="GO" id="GO:0019878">
    <property type="term" value="P:lysine biosynthetic process via aminoadipic acid"/>
    <property type="evidence" value="ECO:0007669"/>
    <property type="project" value="TreeGrafter"/>
</dbReference>
<dbReference type="GO" id="GO:0005829">
    <property type="term" value="C:cytosol"/>
    <property type="evidence" value="ECO:0007669"/>
    <property type="project" value="TreeGrafter"/>
</dbReference>
<gene>
    <name evidence="5" type="ORF">BC343_00335</name>
</gene>
<evidence type="ECO:0000259" key="3">
    <source>
        <dbReference type="Pfam" id="PF01648"/>
    </source>
</evidence>
<dbReference type="GO" id="GO:0008897">
    <property type="term" value="F:holo-[acyl-carrier-protein] synthase activity"/>
    <property type="evidence" value="ECO:0007669"/>
    <property type="project" value="InterPro"/>
</dbReference>
<dbReference type="Proteomes" id="UP000189739">
    <property type="component" value="Unassembled WGS sequence"/>
</dbReference>
<dbReference type="InterPro" id="IPR037143">
    <property type="entry name" value="4-PPantetheinyl_Trfase_dom_sf"/>
</dbReference>
<dbReference type="RefSeq" id="WP_078345729.1">
    <property type="nucleotide sequence ID" value="NZ_MBTF01000001.1"/>
</dbReference>
<dbReference type="PANTHER" id="PTHR12215">
    <property type="entry name" value="PHOSPHOPANTETHEINE TRANSFERASE"/>
    <property type="match status" value="1"/>
</dbReference>
<dbReference type="OrthoDB" id="9808281at2"/>
<dbReference type="PANTHER" id="PTHR12215:SF10">
    <property type="entry name" value="L-AMINOADIPATE-SEMIALDEHYDE DEHYDROGENASE-PHOSPHOPANTETHEINYL TRANSFERASE"/>
    <property type="match status" value="1"/>
</dbReference>
<proteinExistence type="inferred from homology"/>
<comment type="caution">
    <text evidence="5">The sequence shown here is derived from an EMBL/GenBank/DDBJ whole genome shotgun (WGS) entry which is preliminary data.</text>
</comment>
<reference evidence="5 6" key="1">
    <citation type="submission" date="2016-07" db="EMBL/GenBank/DDBJ databases">
        <title>Genomic analysis of zinc-resistant bacterium Mucilaginibacter pedocola TBZ30.</title>
        <authorList>
            <person name="Huang J."/>
            <person name="Tang J."/>
        </authorList>
    </citation>
    <scope>NUCLEOTIDE SEQUENCE [LARGE SCALE GENOMIC DNA]</scope>
    <source>
        <strain evidence="5 6">TBZ30</strain>
    </source>
</reference>
<evidence type="ECO:0000313" key="6">
    <source>
        <dbReference type="Proteomes" id="UP000189739"/>
    </source>
</evidence>
<dbReference type="EMBL" id="MBTF01000001">
    <property type="protein sequence ID" value="OOQ61562.1"/>
    <property type="molecule type" value="Genomic_DNA"/>
</dbReference>
<dbReference type="InterPro" id="IPR055066">
    <property type="entry name" value="AASDHPPT_N"/>
</dbReference>
<evidence type="ECO:0000256" key="2">
    <source>
        <dbReference type="ARBA" id="ARBA00022679"/>
    </source>
</evidence>
<comment type="similarity">
    <text evidence="1">Belongs to the P-Pant transferase superfamily. Gsp/Sfp/HetI/AcpT family.</text>
</comment>
<dbReference type="InterPro" id="IPR008278">
    <property type="entry name" value="4-PPantetheinyl_Trfase_dom"/>
</dbReference>
<sequence length="246" mass="27509">MGEVNIRFIERPEWQQAHSGLFVLAEGEVHVYRIGISANVKHIPAFAATLTQEEAERGQKYHQLKDRQRFVVSRGAQRYILAQYLGKQPAELTFTIGPNKKPYLHTPGGIDIRYNITHAGDCILLAISHTTVGADVEYIDADFPFDDIITGHFSAAEAVFINKNNKAHSFYLLWTRKEALLKATAQGLGEHLQETPSLDGEHTMPASLSGSDRDWEVVSFELPDEHIGSVVSTNGTIDLKFFEVTF</sequence>
<dbReference type="GO" id="GO:0000287">
    <property type="term" value="F:magnesium ion binding"/>
    <property type="evidence" value="ECO:0007669"/>
    <property type="project" value="InterPro"/>
</dbReference>
<accession>A0A1S9PKR9</accession>
<organism evidence="5 6">
    <name type="scientific">Mucilaginibacter pedocola</name>
    <dbReference type="NCBI Taxonomy" id="1792845"/>
    <lineage>
        <taxon>Bacteria</taxon>
        <taxon>Pseudomonadati</taxon>
        <taxon>Bacteroidota</taxon>
        <taxon>Sphingobacteriia</taxon>
        <taxon>Sphingobacteriales</taxon>
        <taxon>Sphingobacteriaceae</taxon>
        <taxon>Mucilaginibacter</taxon>
    </lineage>
</organism>
<evidence type="ECO:0000313" key="5">
    <source>
        <dbReference type="EMBL" id="OOQ61562.1"/>
    </source>
</evidence>
<keyword evidence="2" id="KW-0808">Transferase</keyword>
<dbReference type="AlphaFoldDB" id="A0A1S9PKR9"/>
<dbReference type="STRING" id="1792845.BC343_00335"/>
<name>A0A1S9PKR9_9SPHI</name>
<dbReference type="SUPFAM" id="SSF56214">
    <property type="entry name" value="4'-phosphopantetheinyl transferase"/>
    <property type="match status" value="2"/>
</dbReference>
<protein>
    <submittedName>
        <fullName evidence="5">Uncharacterized protein</fullName>
    </submittedName>
</protein>
<dbReference type="Pfam" id="PF01648">
    <property type="entry name" value="ACPS"/>
    <property type="match status" value="1"/>
</dbReference>
<dbReference type="Gene3D" id="3.90.470.20">
    <property type="entry name" value="4'-phosphopantetheinyl transferase domain"/>
    <property type="match status" value="2"/>
</dbReference>
<feature type="domain" description="4'-phosphopantetheinyl transferase" evidence="3">
    <location>
        <begin position="132"/>
        <end position="194"/>
    </location>
</feature>
<dbReference type="Pfam" id="PF22624">
    <property type="entry name" value="AASDHPPT_N"/>
    <property type="match status" value="1"/>
</dbReference>
<dbReference type="InterPro" id="IPR050559">
    <property type="entry name" value="P-Pant_transferase_sf"/>
</dbReference>
<evidence type="ECO:0000259" key="4">
    <source>
        <dbReference type="Pfam" id="PF22624"/>
    </source>
</evidence>
<keyword evidence="6" id="KW-1185">Reference proteome</keyword>